<evidence type="ECO:0000313" key="1">
    <source>
        <dbReference type="EMBL" id="AOZ47886.1"/>
    </source>
</evidence>
<name>A0ABN4U9A6_9ACTN</name>
<sequence length="73" mass="8401">MSAEPTTKEHDMNATEKQIDFILSLASKVQGSRVRFLSEVDAVWLSQRDRRGHMAKERASEIIDDLKSQLKNR</sequence>
<protein>
    <submittedName>
        <fullName evidence="1">Uncharacterized protein</fullName>
    </submittedName>
</protein>
<organism evidence="1 2">
    <name type="scientific">Acidipropionibacterium acidipropionici</name>
    <dbReference type="NCBI Taxonomy" id="1748"/>
    <lineage>
        <taxon>Bacteria</taxon>
        <taxon>Bacillati</taxon>
        <taxon>Actinomycetota</taxon>
        <taxon>Actinomycetes</taxon>
        <taxon>Propionibacteriales</taxon>
        <taxon>Propionibacteriaceae</taxon>
        <taxon>Acidipropionibacterium</taxon>
    </lineage>
</organism>
<accession>A0ABN4U9A6</accession>
<proteinExistence type="predicted"/>
<gene>
    <name evidence="1" type="ORF">A8L58_15720</name>
</gene>
<dbReference type="EMBL" id="CP015970">
    <property type="protein sequence ID" value="AOZ47886.1"/>
    <property type="molecule type" value="Genomic_DNA"/>
</dbReference>
<dbReference type="RefSeq" id="WP_071001152.1">
    <property type="nucleotide sequence ID" value="NZ_CP014352.1"/>
</dbReference>
<evidence type="ECO:0000313" key="2">
    <source>
        <dbReference type="Proteomes" id="UP000178666"/>
    </source>
</evidence>
<dbReference type="Proteomes" id="UP000178666">
    <property type="component" value="Chromosome"/>
</dbReference>
<keyword evidence="2" id="KW-1185">Reference proteome</keyword>
<reference evidence="1 2" key="1">
    <citation type="journal article" date="2016" name="Plant Dis.">
        <title>Improved production of propionic acid using genome shuffling.</title>
        <authorList>
            <person name="Luna-Flores C.H."/>
            <person name="Palfreyman R.W."/>
            <person name="Kromer J.O."/>
            <person name="Nielsen L.K."/>
            <person name="Marcellin E."/>
        </authorList>
    </citation>
    <scope>NUCLEOTIDE SEQUENCE [LARGE SCALE GENOMIC DNA]</scope>
    <source>
        <strain evidence="1 2">F3E8</strain>
    </source>
</reference>